<protein>
    <submittedName>
        <fullName evidence="1">Uncharacterized protein</fullName>
    </submittedName>
</protein>
<evidence type="ECO:0000313" key="1">
    <source>
        <dbReference type="EMBL" id="KAF2788885.1"/>
    </source>
</evidence>
<dbReference type="EMBL" id="MU002179">
    <property type="protein sequence ID" value="KAF2788885.1"/>
    <property type="molecule type" value="Genomic_DNA"/>
</dbReference>
<organism evidence="1 2">
    <name type="scientific">Melanomma pulvis-pyrius CBS 109.77</name>
    <dbReference type="NCBI Taxonomy" id="1314802"/>
    <lineage>
        <taxon>Eukaryota</taxon>
        <taxon>Fungi</taxon>
        <taxon>Dikarya</taxon>
        <taxon>Ascomycota</taxon>
        <taxon>Pezizomycotina</taxon>
        <taxon>Dothideomycetes</taxon>
        <taxon>Pleosporomycetidae</taxon>
        <taxon>Pleosporales</taxon>
        <taxon>Melanommataceae</taxon>
        <taxon>Melanomma</taxon>
    </lineage>
</organism>
<name>A0A6A6WY53_9PLEO</name>
<proteinExistence type="predicted"/>
<dbReference type="AlphaFoldDB" id="A0A6A6WY53"/>
<feature type="non-terminal residue" evidence="1">
    <location>
        <position position="255"/>
    </location>
</feature>
<dbReference type="Proteomes" id="UP000799757">
    <property type="component" value="Unassembled WGS sequence"/>
</dbReference>
<evidence type="ECO:0000313" key="2">
    <source>
        <dbReference type="Proteomes" id="UP000799757"/>
    </source>
</evidence>
<keyword evidence="2" id="KW-1185">Reference proteome</keyword>
<reference evidence="1" key="1">
    <citation type="journal article" date="2020" name="Stud. Mycol.">
        <title>101 Dothideomycetes genomes: a test case for predicting lifestyles and emergence of pathogens.</title>
        <authorList>
            <person name="Haridas S."/>
            <person name="Albert R."/>
            <person name="Binder M."/>
            <person name="Bloem J."/>
            <person name="Labutti K."/>
            <person name="Salamov A."/>
            <person name="Andreopoulos B."/>
            <person name="Baker S."/>
            <person name="Barry K."/>
            <person name="Bills G."/>
            <person name="Bluhm B."/>
            <person name="Cannon C."/>
            <person name="Castanera R."/>
            <person name="Culley D."/>
            <person name="Daum C."/>
            <person name="Ezra D."/>
            <person name="Gonzalez J."/>
            <person name="Henrissat B."/>
            <person name="Kuo A."/>
            <person name="Liang C."/>
            <person name="Lipzen A."/>
            <person name="Lutzoni F."/>
            <person name="Magnuson J."/>
            <person name="Mondo S."/>
            <person name="Nolan M."/>
            <person name="Ohm R."/>
            <person name="Pangilinan J."/>
            <person name="Park H.-J."/>
            <person name="Ramirez L."/>
            <person name="Alfaro M."/>
            <person name="Sun H."/>
            <person name="Tritt A."/>
            <person name="Yoshinaga Y."/>
            <person name="Zwiers L.-H."/>
            <person name="Turgeon B."/>
            <person name="Goodwin S."/>
            <person name="Spatafora J."/>
            <person name="Crous P."/>
            <person name="Grigoriev I."/>
        </authorList>
    </citation>
    <scope>NUCLEOTIDE SEQUENCE</scope>
    <source>
        <strain evidence="1">CBS 109.77</strain>
    </source>
</reference>
<gene>
    <name evidence="1" type="ORF">K505DRAFT_341719</name>
</gene>
<accession>A0A6A6WY53</accession>
<sequence>MICTAIDGGANGDGDASEGLGTIGALWDSGMIGYTGRDRGRGGCTSSRWAEPGTSILGGLRPWDRIWRKALDLARGAVGIEEGCKLRAALFRVAEQTPDAVRVHDQAEEEWGDGQRGKGVIWKKRAVMWSCDGRRRGRRRQHFDGFMGAGVDGGRQQRQPWRVAPWCDAPRFGEGTRARPLAGSSVRRIQRAGKRPARGRAGRRECEAVGGLGGTGREWPASAPGLRPTAPCDAAAAAARRPVMHSTSQLVARVL</sequence>